<organism evidence="1 2">
    <name type="scientific">Russula earlei</name>
    <dbReference type="NCBI Taxonomy" id="71964"/>
    <lineage>
        <taxon>Eukaryota</taxon>
        <taxon>Fungi</taxon>
        <taxon>Dikarya</taxon>
        <taxon>Basidiomycota</taxon>
        <taxon>Agaricomycotina</taxon>
        <taxon>Agaricomycetes</taxon>
        <taxon>Russulales</taxon>
        <taxon>Russulaceae</taxon>
        <taxon>Russula</taxon>
    </lineage>
</organism>
<name>A0ACC0U165_9AGAM</name>
<protein>
    <submittedName>
        <fullName evidence="1">Uncharacterized protein</fullName>
    </submittedName>
</protein>
<evidence type="ECO:0000313" key="2">
    <source>
        <dbReference type="Proteomes" id="UP001207468"/>
    </source>
</evidence>
<dbReference type="Proteomes" id="UP001207468">
    <property type="component" value="Unassembled WGS sequence"/>
</dbReference>
<keyword evidence="2" id="KW-1185">Reference proteome</keyword>
<reference evidence="1" key="1">
    <citation type="submission" date="2021-03" db="EMBL/GenBank/DDBJ databases">
        <title>Evolutionary priming and transition to the ectomycorrhizal habit in an iconic lineage of mushroom-forming fungi: is preadaptation a requirement?</title>
        <authorList>
            <consortium name="DOE Joint Genome Institute"/>
            <person name="Looney B.P."/>
            <person name="Miyauchi S."/>
            <person name="Morin E."/>
            <person name="Drula E."/>
            <person name="Courty P.E."/>
            <person name="Chicoki N."/>
            <person name="Fauchery L."/>
            <person name="Kohler A."/>
            <person name="Kuo A."/>
            <person name="LaButti K."/>
            <person name="Pangilinan J."/>
            <person name="Lipzen A."/>
            <person name="Riley R."/>
            <person name="Andreopoulos W."/>
            <person name="He G."/>
            <person name="Johnson J."/>
            <person name="Barry K.W."/>
            <person name="Grigoriev I.V."/>
            <person name="Nagy L."/>
            <person name="Hibbett D."/>
            <person name="Henrissat B."/>
            <person name="Matheny P.B."/>
            <person name="Labbe J."/>
            <person name="Martin A.F."/>
        </authorList>
    </citation>
    <scope>NUCLEOTIDE SEQUENCE</scope>
    <source>
        <strain evidence="1">BPL698</strain>
    </source>
</reference>
<proteinExistence type="predicted"/>
<accession>A0ACC0U165</accession>
<evidence type="ECO:0000313" key="1">
    <source>
        <dbReference type="EMBL" id="KAI9457306.1"/>
    </source>
</evidence>
<comment type="caution">
    <text evidence="1">The sequence shown here is derived from an EMBL/GenBank/DDBJ whole genome shotgun (WGS) entry which is preliminary data.</text>
</comment>
<gene>
    <name evidence="1" type="ORF">F5148DRAFT_1222754</name>
</gene>
<sequence length="64" mass="6964">MEGEVLCGMVLASAASPVTMAWWQGLTFFLRGSVVTSALLRWRCALCFPVICAFFLGGARRHNG</sequence>
<dbReference type="EMBL" id="JAGFNK010000223">
    <property type="protein sequence ID" value="KAI9457306.1"/>
    <property type="molecule type" value="Genomic_DNA"/>
</dbReference>